<dbReference type="PANTHER" id="PTHR45828:SF33">
    <property type="entry name" value="DOMON DOMAIN-CONTAINING PROTEIN"/>
    <property type="match status" value="1"/>
</dbReference>
<dbReference type="Pfam" id="PF02014">
    <property type="entry name" value="Reeler"/>
    <property type="match status" value="1"/>
</dbReference>
<evidence type="ECO:0000313" key="2">
    <source>
        <dbReference type="EMBL" id="CAL8097095.1"/>
    </source>
</evidence>
<sequence>MNFSRYKCFCHCFSRILIRISKMGLKANMVLFVLWTMIISYVSCYPNHVPNSPDVCSKMIPGHGPRPQPTANPFEIVLNKQSMLGGNNLQVVLKGKNGEKFKGFYLQIRDQNGSPIGLFQSPNENESRAHTCFGIKDNAIHHTSRNDKERITVYWKAPEAYTGKVKVVATVVQDFETYWVGLQAPELVTVSTNSSDLNFDFLEKRETESATQSKTARILSYNPYSPYSPLSPWDSHNSSSEFLLSQPSDKSSTAIHKRQLFGNFDFHGGLYANRFPAMKPQSHLIRHPLHPPMHIDHPSPFLYNDIPPHTTSGFLHNKLRPENFPEFHAPHQPFTPLPPKYPPIDTPYPLYNSHSLHGSSKFLMKKAPELHDQHHSVPHFGLPYDKKNQNLKNNYLQDIRIQNKPYHKQATDPSYPNTGYFPKDILTKLTSYIPNTIYNAMSKNSLFSINKEDTYEHVWKPIKGVTTSYNANIPEPQSATNRFSMPKFGYLVYNPTSGNPFYVVPAENEDDFISKYIDRRNQVPYERHGLRNKHNNNQPNWIK</sequence>
<comment type="caution">
    <text evidence="2">The sequence shown here is derived from an EMBL/GenBank/DDBJ whole genome shotgun (WGS) entry which is preliminary data.</text>
</comment>
<dbReference type="Proteomes" id="UP001642540">
    <property type="component" value="Unassembled WGS sequence"/>
</dbReference>
<name>A0ABP1QFE7_9HEXA</name>
<dbReference type="Gene3D" id="2.60.40.4060">
    <property type="entry name" value="Reeler domain"/>
    <property type="match status" value="1"/>
</dbReference>
<dbReference type="InterPro" id="IPR042307">
    <property type="entry name" value="Reeler_sf"/>
</dbReference>
<dbReference type="EMBL" id="CAXLJM020000028">
    <property type="protein sequence ID" value="CAL8097095.1"/>
    <property type="molecule type" value="Genomic_DNA"/>
</dbReference>
<dbReference type="PROSITE" id="PS51019">
    <property type="entry name" value="REELIN"/>
    <property type="match status" value="1"/>
</dbReference>
<gene>
    <name evidence="2" type="ORF">ODALV1_LOCUS9545</name>
</gene>
<dbReference type="InterPro" id="IPR002861">
    <property type="entry name" value="Reeler_dom"/>
</dbReference>
<dbReference type="InterPro" id="IPR051237">
    <property type="entry name" value="Ferric-chelate_Red/DefProt"/>
</dbReference>
<protein>
    <recommendedName>
        <fullName evidence="1">Reelin domain-containing protein</fullName>
    </recommendedName>
</protein>
<dbReference type="CDD" id="cd08544">
    <property type="entry name" value="Reeler"/>
    <property type="match status" value="1"/>
</dbReference>
<evidence type="ECO:0000259" key="1">
    <source>
        <dbReference type="PROSITE" id="PS51019"/>
    </source>
</evidence>
<feature type="domain" description="Reelin" evidence="1">
    <location>
        <begin position="31"/>
        <end position="205"/>
    </location>
</feature>
<proteinExistence type="predicted"/>
<organism evidence="2 3">
    <name type="scientific">Orchesella dallaii</name>
    <dbReference type="NCBI Taxonomy" id="48710"/>
    <lineage>
        <taxon>Eukaryota</taxon>
        <taxon>Metazoa</taxon>
        <taxon>Ecdysozoa</taxon>
        <taxon>Arthropoda</taxon>
        <taxon>Hexapoda</taxon>
        <taxon>Collembola</taxon>
        <taxon>Entomobryomorpha</taxon>
        <taxon>Entomobryoidea</taxon>
        <taxon>Orchesellidae</taxon>
        <taxon>Orchesellinae</taxon>
        <taxon>Orchesella</taxon>
    </lineage>
</organism>
<dbReference type="PANTHER" id="PTHR45828">
    <property type="entry name" value="CYTOCHROME B561/FERRIC REDUCTASE TRANSMEMBRANE"/>
    <property type="match status" value="1"/>
</dbReference>
<reference evidence="2 3" key="1">
    <citation type="submission" date="2024-08" db="EMBL/GenBank/DDBJ databases">
        <authorList>
            <person name="Cucini C."/>
            <person name="Frati F."/>
        </authorList>
    </citation>
    <scope>NUCLEOTIDE SEQUENCE [LARGE SCALE GENOMIC DNA]</scope>
</reference>
<accession>A0ABP1QFE7</accession>
<keyword evidence="3" id="KW-1185">Reference proteome</keyword>
<evidence type="ECO:0000313" key="3">
    <source>
        <dbReference type="Proteomes" id="UP001642540"/>
    </source>
</evidence>